<gene>
    <name evidence="1" type="ORF">ERS852569_00118</name>
</gene>
<dbReference type="Proteomes" id="UP000095762">
    <property type="component" value="Unassembled WGS sequence"/>
</dbReference>
<evidence type="ECO:0000313" key="1">
    <source>
        <dbReference type="EMBL" id="CUP59882.1"/>
    </source>
</evidence>
<accession>A0A174PFV1</accession>
<evidence type="ECO:0000313" key="2">
    <source>
        <dbReference type="Proteomes" id="UP000095762"/>
    </source>
</evidence>
<organism evidence="1 2">
    <name type="scientific">Blautia obeum</name>
    <dbReference type="NCBI Taxonomy" id="40520"/>
    <lineage>
        <taxon>Bacteria</taxon>
        <taxon>Bacillati</taxon>
        <taxon>Bacillota</taxon>
        <taxon>Clostridia</taxon>
        <taxon>Lachnospirales</taxon>
        <taxon>Lachnospiraceae</taxon>
        <taxon>Blautia</taxon>
    </lineage>
</organism>
<dbReference type="RefSeq" id="WP_055059155.1">
    <property type="nucleotide sequence ID" value="NZ_CZBP01000001.1"/>
</dbReference>
<sequence length="211" mass="24700">MKRYELTHLENKIEATAKGKEESKFELSDNMAIEALAYLKTLRIKSTEDALLFMASANFINKYIKIGGKKKLYHFKEDVFFAADILAEGKIPKVTYGFHHDKSVGRVLVVQIGEIQFSFHDDRKLDKYQNLSADQNLTWREVRLQPHSKFVYEETKKYVWSRYNEKKKEEVSDAAEKLIDSQKTFRKIMFSRSEVSRQHAKQLTAHQVDKG</sequence>
<dbReference type="AlphaFoldDB" id="A0A174PFV1"/>
<protein>
    <submittedName>
        <fullName evidence="1">Uncharacterized protein</fullName>
    </submittedName>
</protein>
<reference evidence="1 2" key="1">
    <citation type="submission" date="2015-09" db="EMBL/GenBank/DDBJ databases">
        <authorList>
            <consortium name="Pathogen Informatics"/>
        </authorList>
    </citation>
    <scope>NUCLEOTIDE SEQUENCE [LARGE SCALE GENOMIC DNA]</scope>
    <source>
        <strain evidence="1 2">2789STDY5834957</strain>
    </source>
</reference>
<proteinExistence type="predicted"/>
<name>A0A174PFV1_9FIRM</name>
<dbReference type="EMBL" id="CZBP01000001">
    <property type="protein sequence ID" value="CUP59882.1"/>
    <property type="molecule type" value="Genomic_DNA"/>
</dbReference>